<evidence type="ECO:0000256" key="1">
    <source>
        <dbReference type="ARBA" id="ARBA00001966"/>
    </source>
</evidence>
<dbReference type="SFLD" id="SFLDG01067">
    <property type="entry name" value="SPASM/twitch_domain_containing"/>
    <property type="match status" value="1"/>
</dbReference>
<comment type="cofactor">
    <cofactor evidence="1">
        <name>[4Fe-4S] cluster</name>
        <dbReference type="ChEBI" id="CHEBI:49883"/>
    </cofactor>
</comment>
<dbReference type="InterPro" id="IPR058240">
    <property type="entry name" value="rSAM_sf"/>
</dbReference>
<keyword evidence="3" id="KW-0479">Metal-binding</keyword>
<dbReference type="EMBL" id="CAADHO010000007">
    <property type="protein sequence ID" value="VFQ46097.1"/>
    <property type="molecule type" value="Genomic_DNA"/>
</dbReference>
<organism evidence="7 8">
    <name type="scientific">Desulfoluna butyratoxydans</name>
    <dbReference type="NCBI Taxonomy" id="231438"/>
    <lineage>
        <taxon>Bacteria</taxon>
        <taxon>Pseudomonadati</taxon>
        <taxon>Thermodesulfobacteriota</taxon>
        <taxon>Desulfobacteria</taxon>
        <taxon>Desulfobacterales</taxon>
        <taxon>Desulfolunaceae</taxon>
        <taxon>Desulfoluna</taxon>
    </lineage>
</organism>
<evidence type="ECO:0000256" key="4">
    <source>
        <dbReference type="ARBA" id="ARBA00023004"/>
    </source>
</evidence>
<dbReference type="GO" id="GO:0051536">
    <property type="term" value="F:iron-sulfur cluster binding"/>
    <property type="evidence" value="ECO:0007669"/>
    <property type="project" value="UniProtKB-KW"/>
</dbReference>
<evidence type="ECO:0000313" key="7">
    <source>
        <dbReference type="EMBL" id="VFQ46097.1"/>
    </source>
</evidence>
<dbReference type="CDD" id="cd01335">
    <property type="entry name" value="Radical_SAM"/>
    <property type="match status" value="1"/>
</dbReference>
<keyword evidence="5" id="KW-0411">Iron-sulfur</keyword>
<dbReference type="AlphaFoldDB" id="A0A4U8YRJ1"/>
<reference evidence="7 8" key="1">
    <citation type="submission" date="2019-03" db="EMBL/GenBank/DDBJ databases">
        <authorList>
            <person name="Nijsse B."/>
        </authorList>
    </citation>
    <scope>NUCLEOTIDE SEQUENCE [LARGE SCALE GENOMIC DNA]</scope>
    <source>
        <strain evidence="7">Desulfoluna butyratoxydans MSL71</strain>
    </source>
</reference>
<evidence type="ECO:0000256" key="3">
    <source>
        <dbReference type="ARBA" id="ARBA00022723"/>
    </source>
</evidence>
<evidence type="ECO:0000256" key="5">
    <source>
        <dbReference type="ARBA" id="ARBA00023014"/>
    </source>
</evidence>
<proteinExistence type="predicted"/>
<dbReference type="Proteomes" id="UP000507962">
    <property type="component" value="Unassembled WGS sequence"/>
</dbReference>
<dbReference type="Pfam" id="PF04055">
    <property type="entry name" value="Radical_SAM"/>
    <property type="match status" value="1"/>
</dbReference>
<dbReference type="InterPro" id="IPR050377">
    <property type="entry name" value="Radical_SAM_PqqE_MftC-like"/>
</dbReference>
<evidence type="ECO:0000256" key="2">
    <source>
        <dbReference type="ARBA" id="ARBA00022691"/>
    </source>
</evidence>
<evidence type="ECO:0000313" key="8">
    <source>
        <dbReference type="Proteomes" id="UP000507962"/>
    </source>
</evidence>
<name>A0A4U8YRJ1_9BACT</name>
<dbReference type="PROSITE" id="PS51918">
    <property type="entry name" value="RADICAL_SAM"/>
    <property type="match status" value="1"/>
</dbReference>
<accession>A0A4U8YRJ1</accession>
<dbReference type="PANTHER" id="PTHR11228:SF7">
    <property type="entry name" value="PQQA PEPTIDE CYCLASE"/>
    <property type="match status" value="1"/>
</dbReference>
<dbReference type="Gene3D" id="3.20.20.70">
    <property type="entry name" value="Aldolase class I"/>
    <property type="match status" value="1"/>
</dbReference>
<feature type="domain" description="Radical SAM core" evidence="6">
    <location>
        <begin position="17"/>
        <end position="237"/>
    </location>
</feature>
<evidence type="ECO:0000259" key="6">
    <source>
        <dbReference type="PROSITE" id="PS51918"/>
    </source>
</evidence>
<sequence length="357" mass="40530">MTAPKAFHPKGLYTIPWSGRNNANGWIEPTTQCQLRCPGCYRGVSENGYAPSHADLDDLKEQVAFLIKKRNVQTISIAGGEPLLYPELDALVAHIKSQDVKVGLLTNGLLLDEAKLNHLKKIGVDCIQLHVDKFQGRGEDEAQVNQLRADFCRMFRKVSDIHLGFIMPVSEQTVSDLEVLAPFFREHSDIIDTVTLTVYREEILSPDKERHQENLHGLLEKIRKELCLTWCAWIPKLYNDDFGWLYASTVFRNGKPWKTVTPSMFQSIQENHFQTRGRYKFTPFDKRSPILDHQGVSIQTVIVVNLPVRLSQGWNLCRGCPDAMVYQGKLVPSCLLEHVKKGEDITVFEACCEDCCG</sequence>
<gene>
    <name evidence="7" type="ORF">MSL71_37600</name>
</gene>
<keyword evidence="4" id="KW-0408">Iron</keyword>
<dbReference type="SUPFAM" id="SSF102114">
    <property type="entry name" value="Radical SAM enzymes"/>
    <property type="match status" value="1"/>
</dbReference>
<protein>
    <submittedName>
        <fullName evidence="7">Radical sam</fullName>
    </submittedName>
</protein>
<dbReference type="SFLD" id="SFLDS00029">
    <property type="entry name" value="Radical_SAM"/>
    <property type="match status" value="1"/>
</dbReference>
<dbReference type="InterPro" id="IPR013785">
    <property type="entry name" value="Aldolase_TIM"/>
</dbReference>
<keyword evidence="8" id="KW-1185">Reference proteome</keyword>
<keyword evidence="2" id="KW-0949">S-adenosyl-L-methionine</keyword>
<dbReference type="GO" id="GO:0046872">
    <property type="term" value="F:metal ion binding"/>
    <property type="evidence" value="ECO:0007669"/>
    <property type="project" value="UniProtKB-KW"/>
</dbReference>
<dbReference type="InterPro" id="IPR007197">
    <property type="entry name" value="rSAM"/>
</dbReference>
<dbReference type="RefSeq" id="WP_180143393.1">
    <property type="nucleotide sequence ID" value="NZ_CAADHO010000007.1"/>
</dbReference>
<dbReference type="PANTHER" id="PTHR11228">
    <property type="entry name" value="RADICAL SAM DOMAIN PROTEIN"/>
    <property type="match status" value="1"/>
</dbReference>
<dbReference type="GO" id="GO:0003824">
    <property type="term" value="F:catalytic activity"/>
    <property type="evidence" value="ECO:0007669"/>
    <property type="project" value="InterPro"/>
</dbReference>